<dbReference type="SUPFAM" id="SSF54637">
    <property type="entry name" value="Thioesterase/thiol ester dehydrase-isomerase"/>
    <property type="match status" value="1"/>
</dbReference>
<proteinExistence type="predicted"/>
<dbReference type="AlphaFoldDB" id="A0A9D4E016"/>
<gene>
    <name evidence="1" type="ORF">DPMN_171224</name>
</gene>
<dbReference type="Proteomes" id="UP000828390">
    <property type="component" value="Unassembled WGS sequence"/>
</dbReference>
<evidence type="ECO:0000313" key="2">
    <source>
        <dbReference type="Proteomes" id="UP000828390"/>
    </source>
</evidence>
<sequence>MQDSRPSGNKQLRWDQLKQLNYAMTVDETTLTAIVRTNGLHYSDYDSKNSLPKPWQLMKLVESARYMSHHWPMDDTGRTFRDYAELTADRLTFLVTSCFDIRMDLYDLSTPKCPLDVRVQGGFVGSSSLNSSATVITVDGKELLRNINQVVSIDKNTRRPLPLPGWWKEKYQPHGRGFSALKLDKYEKPSSLKPYKVQVARSDIDSNNHTNWSVYVRFALDGLYHNVKHGLVKHFTCLEQRGLSRMELLYSGESFDDDMLNVFVWNDDDNINRVKVHIEKNEVLLFQGSFEYFQEPFH</sequence>
<dbReference type="Gene3D" id="3.10.129.10">
    <property type="entry name" value="Hotdog Thioesterase"/>
    <property type="match status" value="1"/>
</dbReference>
<dbReference type="PANTHER" id="PTHR34487:SF1">
    <property type="entry name" value="ACYL-ACP THIOESTERASE"/>
    <property type="match status" value="1"/>
</dbReference>
<keyword evidence="2" id="KW-1185">Reference proteome</keyword>
<dbReference type="InterPro" id="IPR029069">
    <property type="entry name" value="HotDog_dom_sf"/>
</dbReference>
<accession>A0A9D4E016</accession>
<comment type="caution">
    <text evidence="1">The sequence shown here is derived from an EMBL/GenBank/DDBJ whole genome shotgun (WGS) entry which is preliminary data.</text>
</comment>
<evidence type="ECO:0000313" key="1">
    <source>
        <dbReference type="EMBL" id="KAH3769945.1"/>
    </source>
</evidence>
<reference evidence="1" key="2">
    <citation type="submission" date="2020-11" db="EMBL/GenBank/DDBJ databases">
        <authorList>
            <person name="McCartney M.A."/>
            <person name="Auch B."/>
            <person name="Kono T."/>
            <person name="Mallez S."/>
            <person name="Becker A."/>
            <person name="Gohl D.M."/>
            <person name="Silverstein K.A.T."/>
            <person name="Koren S."/>
            <person name="Bechman K.B."/>
            <person name="Herman A."/>
            <person name="Abrahante J.E."/>
            <person name="Garbe J."/>
        </authorList>
    </citation>
    <scope>NUCLEOTIDE SEQUENCE</scope>
    <source>
        <strain evidence="1">Duluth1</strain>
        <tissue evidence="1">Whole animal</tissue>
    </source>
</reference>
<dbReference type="EMBL" id="JAIWYP010000009">
    <property type="protein sequence ID" value="KAH3769945.1"/>
    <property type="molecule type" value="Genomic_DNA"/>
</dbReference>
<dbReference type="PANTHER" id="PTHR34487">
    <property type="entry name" value="ACYL-ACP THIOESTERASE"/>
    <property type="match status" value="1"/>
</dbReference>
<protein>
    <submittedName>
        <fullName evidence="1">Uncharacterized protein</fullName>
    </submittedName>
</protein>
<organism evidence="1 2">
    <name type="scientific">Dreissena polymorpha</name>
    <name type="common">Zebra mussel</name>
    <name type="synonym">Mytilus polymorpha</name>
    <dbReference type="NCBI Taxonomy" id="45954"/>
    <lineage>
        <taxon>Eukaryota</taxon>
        <taxon>Metazoa</taxon>
        <taxon>Spiralia</taxon>
        <taxon>Lophotrochozoa</taxon>
        <taxon>Mollusca</taxon>
        <taxon>Bivalvia</taxon>
        <taxon>Autobranchia</taxon>
        <taxon>Heteroconchia</taxon>
        <taxon>Euheterodonta</taxon>
        <taxon>Imparidentia</taxon>
        <taxon>Neoheterodontei</taxon>
        <taxon>Myida</taxon>
        <taxon>Dreissenoidea</taxon>
        <taxon>Dreissenidae</taxon>
        <taxon>Dreissena</taxon>
    </lineage>
</organism>
<reference evidence="1" key="1">
    <citation type="journal article" date="2019" name="bioRxiv">
        <title>The Genome of the Zebra Mussel, Dreissena polymorpha: A Resource for Invasive Species Research.</title>
        <authorList>
            <person name="McCartney M.A."/>
            <person name="Auch B."/>
            <person name="Kono T."/>
            <person name="Mallez S."/>
            <person name="Zhang Y."/>
            <person name="Obille A."/>
            <person name="Becker A."/>
            <person name="Abrahante J.E."/>
            <person name="Garbe J."/>
            <person name="Badalamenti J.P."/>
            <person name="Herman A."/>
            <person name="Mangelson H."/>
            <person name="Liachko I."/>
            <person name="Sullivan S."/>
            <person name="Sone E.D."/>
            <person name="Koren S."/>
            <person name="Silverstein K.A.T."/>
            <person name="Beckman K.B."/>
            <person name="Gohl D.M."/>
        </authorList>
    </citation>
    <scope>NUCLEOTIDE SEQUENCE</scope>
    <source>
        <strain evidence="1">Duluth1</strain>
        <tissue evidence="1">Whole animal</tissue>
    </source>
</reference>
<name>A0A9D4E016_DREPO</name>